<evidence type="ECO:0000313" key="3">
    <source>
        <dbReference type="Proteomes" id="UP000037035"/>
    </source>
</evidence>
<dbReference type="STRING" id="27349.A0A0L6UZG1"/>
<feature type="domain" description="Phospholipase/carboxylesterase/thioesterase" evidence="1">
    <location>
        <begin position="34"/>
        <end position="92"/>
    </location>
</feature>
<comment type="caution">
    <text evidence="2">The sequence shown here is derived from an EMBL/GenBank/DDBJ whole genome shotgun (WGS) entry which is preliminary data.</text>
</comment>
<dbReference type="AlphaFoldDB" id="A0A0L6UZG1"/>
<sequence length="240" mass="26974">MDLHTTTRSAATKPAPDFSSLSPAAPVFEYHPSPDGIDTNLLIFFHGLGDTHVPFGQLGRKLNLPQTSWMSIRAFERVPFLEEEAYQWWESFDETGTSGDDGAADVGGTAVTLEGVGDTSLRLRPRGELSCGACPALASFQTPCWSLRLHRLRLRTPPLPPYYPSFLSRPNIRLALDSQGRRRYRQHALAPPASHETMPISPQEWKPILQFWSKFLKSRHPWELNDRDGEESSSFEVRTG</sequence>
<dbReference type="OrthoDB" id="437457at2759"/>
<dbReference type="EMBL" id="LAVV01008056">
    <property type="protein sequence ID" value="KNZ53931.1"/>
    <property type="molecule type" value="Genomic_DNA"/>
</dbReference>
<gene>
    <name evidence="2" type="ORF">VP01_3099g3</name>
</gene>
<organism evidence="2 3">
    <name type="scientific">Puccinia sorghi</name>
    <dbReference type="NCBI Taxonomy" id="27349"/>
    <lineage>
        <taxon>Eukaryota</taxon>
        <taxon>Fungi</taxon>
        <taxon>Dikarya</taxon>
        <taxon>Basidiomycota</taxon>
        <taxon>Pucciniomycotina</taxon>
        <taxon>Pucciniomycetes</taxon>
        <taxon>Pucciniales</taxon>
        <taxon>Pucciniaceae</taxon>
        <taxon>Puccinia</taxon>
    </lineage>
</organism>
<dbReference type="GO" id="GO:0016787">
    <property type="term" value="F:hydrolase activity"/>
    <property type="evidence" value="ECO:0007669"/>
    <property type="project" value="InterPro"/>
</dbReference>
<dbReference type="InterPro" id="IPR029058">
    <property type="entry name" value="AB_hydrolase_fold"/>
</dbReference>
<dbReference type="Proteomes" id="UP000037035">
    <property type="component" value="Unassembled WGS sequence"/>
</dbReference>
<accession>A0A0L6UZG1</accession>
<evidence type="ECO:0000313" key="2">
    <source>
        <dbReference type="EMBL" id="KNZ53931.1"/>
    </source>
</evidence>
<evidence type="ECO:0000259" key="1">
    <source>
        <dbReference type="Pfam" id="PF02230"/>
    </source>
</evidence>
<protein>
    <recommendedName>
        <fullName evidence="1">Phospholipase/carboxylesterase/thioesterase domain-containing protein</fullName>
    </recommendedName>
</protein>
<dbReference type="Pfam" id="PF02230">
    <property type="entry name" value="Abhydrolase_2"/>
    <property type="match status" value="1"/>
</dbReference>
<proteinExistence type="predicted"/>
<reference evidence="2 3" key="1">
    <citation type="submission" date="2015-08" db="EMBL/GenBank/DDBJ databases">
        <title>Next Generation Sequencing and Analysis of the Genome of Puccinia sorghi L Schw, the Causal Agent of Maize Common Rust.</title>
        <authorList>
            <person name="Rochi L."/>
            <person name="Burguener G."/>
            <person name="Darino M."/>
            <person name="Turjanski A."/>
            <person name="Kreff E."/>
            <person name="Dieguez M.J."/>
            <person name="Sacco F."/>
        </authorList>
    </citation>
    <scope>NUCLEOTIDE SEQUENCE [LARGE SCALE GENOMIC DNA]</scope>
    <source>
        <strain evidence="2 3">RO10H11247</strain>
    </source>
</reference>
<name>A0A0L6UZG1_9BASI</name>
<keyword evidence="3" id="KW-1185">Reference proteome</keyword>
<dbReference type="InterPro" id="IPR003140">
    <property type="entry name" value="PLipase/COase/thioEstase"/>
</dbReference>
<dbReference type="Gene3D" id="3.40.50.1820">
    <property type="entry name" value="alpha/beta hydrolase"/>
    <property type="match status" value="1"/>
</dbReference>
<dbReference type="VEuPathDB" id="FungiDB:VP01_3099g3"/>